<proteinExistence type="predicted"/>
<protein>
    <submittedName>
        <fullName evidence="2">Uncharacterized protein</fullName>
    </submittedName>
</protein>
<keyword evidence="1" id="KW-0812">Transmembrane</keyword>
<gene>
    <name evidence="2" type="ORF">POM88_020106</name>
</gene>
<evidence type="ECO:0000313" key="2">
    <source>
        <dbReference type="EMBL" id="KAK1382371.1"/>
    </source>
</evidence>
<keyword evidence="1" id="KW-1133">Transmembrane helix</keyword>
<reference evidence="2" key="2">
    <citation type="submission" date="2023-05" db="EMBL/GenBank/DDBJ databases">
        <authorList>
            <person name="Schelkunov M.I."/>
        </authorList>
    </citation>
    <scope>NUCLEOTIDE SEQUENCE</scope>
    <source>
        <strain evidence="2">Hsosn_3</strain>
        <tissue evidence="2">Leaf</tissue>
    </source>
</reference>
<feature type="transmembrane region" description="Helical" evidence="1">
    <location>
        <begin position="38"/>
        <end position="59"/>
    </location>
</feature>
<evidence type="ECO:0000313" key="3">
    <source>
        <dbReference type="Proteomes" id="UP001237642"/>
    </source>
</evidence>
<sequence>MMRTLHLLSGVICSFANAEYIVRSSPTSKSTAVSPLPPIISTILLLLFLFFFASSILFINDFSAKALNREERLKLYTLCIQFSQQAMCTWFSVNICLQDRAYTIYLKQLQQLLQFSFLSILPDSTQRNDIVFDRWHFKYGG</sequence>
<dbReference type="EMBL" id="JAUIZM010000005">
    <property type="protein sequence ID" value="KAK1382371.1"/>
    <property type="molecule type" value="Genomic_DNA"/>
</dbReference>
<keyword evidence="1" id="KW-0472">Membrane</keyword>
<organism evidence="2 3">
    <name type="scientific">Heracleum sosnowskyi</name>
    <dbReference type="NCBI Taxonomy" id="360622"/>
    <lineage>
        <taxon>Eukaryota</taxon>
        <taxon>Viridiplantae</taxon>
        <taxon>Streptophyta</taxon>
        <taxon>Embryophyta</taxon>
        <taxon>Tracheophyta</taxon>
        <taxon>Spermatophyta</taxon>
        <taxon>Magnoliopsida</taxon>
        <taxon>eudicotyledons</taxon>
        <taxon>Gunneridae</taxon>
        <taxon>Pentapetalae</taxon>
        <taxon>asterids</taxon>
        <taxon>campanulids</taxon>
        <taxon>Apiales</taxon>
        <taxon>Apiaceae</taxon>
        <taxon>Apioideae</taxon>
        <taxon>apioid superclade</taxon>
        <taxon>Tordylieae</taxon>
        <taxon>Tordyliinae</taxon>
        <taxon>Heracleum</taxon>
    </lineage>
</organism>
<evidence type="ECO:0000256" key="1">
    <source>
        <dbReference type="SAM" id="Phobius"/>
    </source>
</evidence>
<reference evidence="2" key="1">
    <citation type="submission" date="2023-02" db="EMBL/GenBank/DDBJ databases">
        <title>Genome of toxic invasive species Heracleum sosnowskyi carries increased number of genes despite the absence of recent whole-genome duplications.</title>
        <authorList>
            <person name="Schelkunov M."/>
            <person name="Shtratnikova V."/>
            <person name="Makarenko M."/>
            <person name="Klepikova A."/>
            <person name="Omelchenko D."/>
            <person name="Novikova G."/>
            <person name="Obukhova E."/>
            <person name="Bogdanov V."/>
            <person name="Penin A."/>
            <person name="Logacheva M."/>
        </authorList>
    </citation>
    <scope>NUCLEOTIDE SEQUENCE</scope>
    <source>
        <strain evidence="2">Hsosn_3</strain>
        <tissue evidence="2">Leaf</tissue>
    </source>
</reference>
<accession>A0AAD8IB94</accession>
<comment type="caution">
    <text evidence="2">The sequence shown here is derived from an EMBL/GenBank/DDBJ whole genome shotgun (WGS) entry which is preliminary data.</text>
</comment>
<dbReference type="Proteomes" id="UP001237642">
    <property type="component" value="Unassembled WGS sequence"/>
</dbReference>
<keyword evidence="3" id="KW-1185">Reference proteome</keyword>
<name>A0AAD8IB94_9APIA</name>
<dbReference type="AlphaFoldDB" id="A0AAD8IB94"/>